<evidence type="ECO:0000256" key="1">
    <source>
        <dbReference type="ARBA" id="ARBA00022679"/>
    </source>
</evidence>
<dbReference type="PANTHER" id="PTHR31642">
    <property type="entry name" value="TRICHOTHECENE 3-O-ACETYLTRANSFERASE"/>
    <property type="match status" value="1"/>
</dbReference>
<proteinExistence type="predicted"/>
<dbReference type="Pfam" id="PF02458">
    <property type="entry name" value="Transferase"/>
    <property type="match status" value="2"/>
</dbReference>
<keyword evidence="4" id="KW-1185">Reference proteome</keyword>
<dbReference type="PANTHER" id="PTHR31642:SF310">
    <property type="entry name" value="FATTY ALCOHOL:CAFFEOYL-COA ACYLTRANSFERASE"/>
    <property type="match status" value="1"/>
</dbReference>
<comment type="caution">
    <text evidence="3">The sequence shown here is derived from an EMBL/GenBank/DDBJ whole genome shotgun (WGS) entry which is preliminary data.</text>
</comment>
<evidence type="ECO:0000313" key="3">
    <source>
        <dbReference type="EMBL" id="TFJ86658.1"/>
    </source>
</evidence>
<feature type="compositionally biased region" description="Low complexity" evidence="2">
    <location>
        <begin position="216"/>
        <end position="227"/>
    </location>
</feature>
<protein>
    <submittedName>
        <fullName evidence="3">Uncharacterized protein</fullName>
    </submittedName>
</protein>
<accession>A0A4D9DDA5</accession>
<dbReference type="AlphaFoldDB" id="A0A4D9DDA5"/>
<keyword evidence="1" id="KW-0808">Transferase</keyword>
<feature type="region of interest" description="Disordered" evidence="2">
    <location>
        <begin position="558"/>
        <end position="620"/>
    </location>
</feature>
<name>A0A4D9DDA5_9STRA</name>
<feature type="region of interest" description="Disordered" evidence="2">
    <location>
        <begin position="177"/>
        <end position="229"/>
    </location>
</feature>
<gene>
    <name evidence="3" type="ORF">NSK_002312</name>
</gene>
<dbReference type="Gene3D" id="3.30.559.10">
    <property type="entry name" value="Chloramphenicol acetyltransferase-like domain"/>
    <property type="match status" value="3"/>
</dbReference>
<reference evidence="3 4" key="1">
    <citation type="submission" date="2019-01" db="EMBL/GenBank/DDBJ databases">
        <title>Nuclear Genome Assembly of the Microalgal Biofuel strain Nannochloropsis salina CCMP1776.</title>
        <authorList>
            <person name="Hovde B."/>
        </authorList>
    </citation>
    <scope>NUCLEOTIDE SEQUENCE [LARGE SCALE GENOMIC DNA]</scope>
    <source>
        <strain evidence="3 4">CCMP1776</strain>
    </source>
</reference>
<dbReference type="Proteomes" id="UP000355283">
    <property type="component" value="Unassembled WGS sequence"/>
</dbReference>
<dbReference type="OrthoDB" id="671439at2759"/>
<organism evidence="3 4">
    <name type="scientific">Nannochloropsis salina CCMP1776</name>
    <dbReference type="NCBI Taxonomy" id="1027361"/>
    <lineage>
        <taxon>Eukaryota</taxon>
        <taxon>Sar</taxon>
        <taxon>Stramenopiles</taxon>
        <taxon>Ochrophyta</taxon>
        <taxon>Eustigmatophyceae</taxon>
        <taxon>Eustigmatales</taxon>
        <taxon>Monodopsidaceae</taxon>
        <taxon>Microchloropsis</taxon>
        <taxon>Microchloropsis salina</taxon>
    </lineage>
</organism>
<sequence>MSPRAEGKAEFLLIRKTLIPPATPAPPGPAPRVPLAGCDAIYDHFQVKAAFFFNEPLNPTLLKVSLAKALDAYPLLAGRARQGSNRDAWIDCCGSGVQVIEQIARVTGRGGLHHGDTLAFMPRLARGGFKTAVNNAASPILTVTLTEVTYGESFSCGPRLLSACSCRCNGEDEWEQEAAGTEGAGGGDVERPPPSPSGTPGGADGENSLHPTSHGSSTTPVPASTPAAPNPGPVIQYALGLSCSHSVGDGSTIAHFLSTWSRASTHLPIQPALNARDLLLNSGPWGEARLPPPAKFREVSTWTKARILWRFAWQQGGCETVILRFDKSEVEEIKRQAMKRLHGTEQWVSTSNALAAHLWPIVSALWSRQGESEGGREPGGLVPMSIVVNSRKHLKVPGHYCGNVVSIQDVPPCEATEDLTSRSLKIRYASACSEEEAWQDHHYMQWMHSRGRAGKILYTRMKDMIEGKPGILWDDISSFQSGAMAHLKFGKAVPMGADLLVLPIPGTMFVVAPPAGRGQGEGGKEVRVALTAKMARKLRSSEWQGKVHRYRPWPMAHASSAMEAKGGGGEGEEAQLELEGGGEETKFEEKGEVLDGEKKEEEGREGDTAGQEERVANEVS</sequence>
<dbReference type="InterPro" id="IPR023213">
    <property type="entry name" value="CAT-like_dom_sf"/>
</dbReference>
<feature type="compositionally biased region" description="Basic and acidic residues" evidence="2">
    <location>
        <begin position="583"/>
        <end position="620"/>
    </location>
</feature>
<evidence type="ECO:0000256" key="2">
    <source>
        <dbReference type="SAM" id="MobiDB-lite"/>
    </source>
</evidence>
<dbReference type="InterPro" id="IPR050317">
    <property type="entry name" value="Plant_Fungal_Acyltransferase"/>
</dbReference>
<evidence type="ECO:0000313" key="4">
    <source>
        <dbReference type="Proteomes" id="UP000355283"/>
    </source>
</evidence>
<dbReference type="GO" id="GO:0016747">
    <property type="term" value="F:acyltransferase activity, transferring groups other than amino-acyl groups"/>
    <property type="evidence" value="ECO:0007669"/>
    <property type="project" value="TreeGrafter"/>
</dbReference>
<dbReference type="EMBL" id="SDOX01000008">
    <property type="protein sequence ID" value="TFJ86658.1"/>
    <property type="molecule type" value="Genomic_DNA"/>
</dbReference>
<feature type="compositionally biased region" description="Acidic residues" evidence="2">
    <location>
        <begin position="570"/>
        <end position="582"/>
    </location>
</feature>